<evidence type="ECO:0000313" key="3">
    <source>
        <dbReference type="EMBL" id="EPG73158.1"/>
    </source>
</evidence>
<gene>
    <name evidence="3" type="ORF">LEP1GSC058_3278</name>
</gene>
<proteinExistence type="predicted"/>
<dbReference type="InterPro" id="IPR051267">
    <property type="entry name" value="STEAP_metalloreductase"/>
</dbReference>
<keyword evidence="4" id="KW-1185">Reference proteome</keyword>
<feature type="domain" description="Pyrroline-5-carboxylate reductase catalytic N-terminal" evidence="2">
    <location>
        <begin position="2"/>
        <end position="96"/>
    </location>
</feature>
<evidence type="ECO:0000256" key="1">
    <source>
        <dbReference type="ARBA" id="ARBA00023002"/>
    </source>
</evidence>
<dbReference type="PANTHER" id="PTHR14239">
    <property type="entry name" value="DUDULIN-RELATED"/>
    <property type="match status" value="1"/>
</dbReference>
<dbReference type="InterPro" id="IPR028939">
    <property type="entry name" value="P5C_Rdtase_cat_N"/>
</dbReference>
<dbReference type="SUPFAM" id="SSF51735">
    <property type="entry name" value="NAD(P)-binding Rossmann-fold domains"/>
    <property type="match status" value="1"/>
</dbReference>
<comment type="caution">
    <text evidence="3">The sequence shown here is derived from an EMBL/GenBank/DDBJ whole genome shotgun (WGS) entry which is preliminary data.</text>
</comment>
<organism evidence="3 4">
    <name type="scientific">Leptospira fainei serovar Hurstbridge str. BUT 6</name>
    <dbReference type="NCBI Taxonomy" id="1193011"/>
    <lineage>
        <taxon>Bacteria</taxon>
        <taxon>Pseudomonadati</taxon>
        <taxon>Spirochaetota</taxon>
        <taxon>Spirochaetia</taxon>
        <taxon>Leptospirales</taxon>
        <taxon>Leptospiraceae</taxon>
        <taxon>Leptospira</taxon>
    </lineage>
</organism>
<dbReference type="EMBL" id="AKWZ02000010">
    <property type="protein sequence ID" value="EPG73158.1"/>
    <property type="molecule type" value="Genomic_DNA"/>
</dbReference>
<reference evidence="3" key="1">
    <citation type="submission" date="2013-04" db="EMBL/GenBank/DDBJ databases">
        <authorList>
            <person name="Harkins D.M."/>
            <person name="Durkin A.S."/>
            <person name="Selengut J.D."/>
            <person name="Sanka R."/>
            <person name="DePew J."/>
            <person name="Purushe J."/>
            <person name="Ahmed A."/>
            <person name="van der Linden H."/>
            <person name="Goris M.G.A."/>
            <person name="Hartskeerl R.A."/>
            <person name="Vinetz J.M."/>
            <person name="Sutton G.G."/>
            <person name="Nelson W.C."/>
            <person name="Fouts D.E."/>
        </authorList>
    </citation>
    <scope>NUCLEOTIDE SEQUENCE [LARGE SCALE GENOMIC DNA]</scope>
    <source>
        <strain evidence="3">BUT 6</strain>
    </source>
</reference>
<sequence length="215" mass="23228">MKIGILGTGIVGNTIGHKLVQRNHEVKMGSRTAKNEKAMQWVAAAGSKASQGTFKDAAEFGQIIFNCTKGDISIDALRLAGTTTLSGKILVDVSNPLDFSKGMPPSLFISNTDSLGEAIQREFPETFVVKTLNTMNCSLMVDSTLVKGDHDVFISGNDAAAKATVVKLLTEDFGWKNVLDLGDITGARSTEMLLPIWLRLYGKFGNANFNFHITK</sequence>
<keyword evidence="1" id="KW-0560">Oxidoreductase</keyword>
<dbReference type="GO" id="GO:0016491">
    <property type="term" value="F:oxidoreductase activity"/>
    <property type="evidence" value="ECO:0007669"/>
    <property type="project" value="UniProtKB-KW"/>
</dbReference>
<dbReference type="Proteomes" id="UP000014540">
    <property type="component" value="Unassembled WGS sequence"/>
</dbReference>
<accession>S3UV77</accession>
<dbReference type="InterPro" id="IPR036291">
    <property type="entry name" value="NAD(P)-bd_dom_sf"/>
</dbReference>
<evidence type="ECO:0000259" key="2">
    <source>
        <dbReference type="Pfam" id="PF03807"/>
    </source>
</evidence>
<dbReference type="OrthoDB" id="9786864at2"/>
<protein>
    <submittedName>
        <fullName evidence="3">NADP oxidoreductase coenzyme F420-dependent</fullName>
    </submittedName>
</protein>
<dbReference type="STRING" id="1193011.LEP1GSC058_3278"/>
<dbReference type="AlphaFoldDB" id="S3UV77"/>
<dbReference type="Pfam" id="PF03807">
    <property type="entry name" value="F420_oxidored"/>
    <property type="match status" value="1"/>
</dbReference>
<name>S3UV77_9LEPT</name>
<dbReference type="RefSeq" id="WP_016549648.1">
    <property type="nucleotide sequence ID" value="NZ_AKWZ02000010.1"/>
</dbReference>
<evidence type="ECO:0000313" key="4">
    <source>
        <dbReference type="Proteomes" id="UP000014540"/>
    </source>
</evidence>
<dbReference type="Gene3D" id="3.40.50.720">
    <property type="entry name" value="NAD(P)-binding Rossmann-like Domain"/>
    <property type="match status" value="1"/>
</dbReference>